<dbReference type="PROSITE" id="PS50883">
    <property type="entry name" value="EAL"/>
    <property type="match status" value="1"/>
</dbReference>
<dbReference type="SUPFAM" id="SSF55073">
    <property type="entry name" value="Nucleotide cyclase"/>
    <property type="match status" value="1"/>
</dbReference>
<dbReference type="AlphaFoldDB" id="A0A7W3IVL5"/>
<reference evidence="6 7" key="1">
    <citation type="submission" date="2020-07" db="EMBL/GenBank/DDBJ databases">
        <title>Sequencing the genomes of 1000 actinobacteria strains.</title>
        <authorList>
            <person name="Klenk H.-P."/>
        </authorList>
    </citation>
    <scope>NUCLEOTIDE SEQUENCE [LARGE SCALE GENOMIC DNA]</scope>
    <source>
        <strain evidence="6 7">DSM 100723</strain>
    </source>
</reference>
<name>A0A7W3IVL5_9ACTN</name>
<organism evidence="6 7">
    <name type="scientific">Microlunatus kandeliicorticis</name>
    <dbReference type="NCBI Taxonomy" id="1759536"/>
    <lineage>
        <taxon>Bacteria</taxon>
        <taxon>Bacillati</taxon>
        <taxon>Actinomycetota</taxon>
        <taxon>Actinomycetes</taxon>
        <taxon>Propionibacteriales</taxon>
        <taxon>Propionibacteriaceae</taxon>
        <taxon>Microlunatus</taxon>
    </lineage>
</organism>
<dbReference type="InterPro" id="IPR043128">
    <property type="entry name" value="Rev_trsase/Diguanyl_cyclase"/>
</dbReference>
<dbReference type="RefSeq" id="WP_182561668.1">
    <property type="nucleotide sequence ID" value="NZ_JACGWT010000006.1"/>
</dbReference>
<dbReference type="InterPro" id="IPR001633">
    <property type="entry name" value="EAL_dom"/>
</dbReference>
<dbReference type="SUPFAM" id="SSF141868">
    <property type="entry name" value="EAL domain-like"/>
    <property type="match status" value="1"/>
</dbReference>
<dbReference type="SMART" id="SM00267">
    <property type="entry name" value="GGDEF"/>
    <property type="match status" value="1"/>
</dbReference>
<dbReference type="InterPro" id="IPR035919">
    <property type="entry name" value="EAL_sf"/>
</dbReference>
<feature type="compositionally biased region" description="Polar residues" evidence="2">
    <location>
        <begin position="786"/>
        <end position="807"/>
    </location>
</feature>
<dbReference type="Proteomes" id="UP000523079">
    <property type="component" value="Unassembled WGS sequence"/>
</dbReference>
<feature type="compositionally biased region" description="Pro residues" evidence="2">
    <location>
        <begin position="17"/>
        <end position="32"/>
    </location>
</feature>
<dbReference type="PANTHER" id="PTHR44757:SF2">
    <property type="entry name" value="BIOFILM ARCHITECTURE MAINTENANCE PROTEIN MBAA"/>
    <property type="match status" value="1"/>
</dbReference>
<keyword evidence="1" id="KW-0175">Coiled coil</keyword>
<sequence>MTTTSSTARTEGGPTGPETPPPVEGPPTPAPPAGTRRVPLWAGYAAGGALLVVVLLLLPHGLVRDGVYLLIGLLGIAGVLVGVRLHRPRQRLPWYLMAAGQGFWVAGDLLTSVQEDVLRVTMFPSPADVVYVLGYPLILAGLNLLVRARIVRQDSGGVLDSLVVTTGLALLGWVLLVQPTVESYRTDPVAAAVALLYPVADIAVLGTLVQLLTRSHGRNRSVRLLLAAVVLLVLADAVSTSLSLFGSDTGPLDALWLLSYLVWGAAALHPSMREACEPAPAPQERLSRTRLAVLGAAVLVAPAILAVEAALGLRLSVWPVVVGATVAFGLVVARMGAANAALARANDAREQAQAELVRQAAQDPLTGLANRAQARQLLTQALSRAQRTGALIGVLFVDLDGFKAVNDNLGHRAGDEVLQTLAQRMQTAVRTGDVVARLGGDEFVVVLEPLDEEASAVLVGERLIAVISAPITLSSGRKTWVGASVGVALSQDARIEPDHLLNEADVAVYRAKEAGRGRIEVFDDRLRAELAERSALENGLARAIENDELVLHYQPIVGLRTGEVEGYEALVRWQRPGHGLLLPGAFLPVAERSDLICELDAWVLREACRQLAVWRAADPATDLVVSVNLSRRHVARARVVEDVALALAAAGLEPRRLVLEVTEDALAEDLTAIGHLAEIRELGVRISMDDFGTGYNSLARLEHLPVDEVKIDRSFLTGTGASDRLLRLVVQAAHAFDLAVVAEGVERPEQLDTLRAIDCEAAQGYLLGRPEVAGRAQSRVAELGNRPSTVDASMATRSSTGTAGDQR</sequence>
<feature type="transmembrane region" description="Helical" evidence="3">
    <location>
        <begin position="66"/>
        <end position="85"/>
    </location>
</feature>
<dbReference type="NCBIfam" id="TIGR00254">
    <property type="entry name" value="GGDEF"/>
    <property type="match status" value="1"/>
</dbReference>
<feature type="transmembrane region" description="Helical" evidence="3">
    <location>
        <begin position="317"/>
        <end position="337"/>
    </location>
</feature>
<evidence type="ECO:0000256" key="1">
    <source>
        <dbReference type="SAM" id="Coils"/>
    </source>
</evidence>
<evidence type="ECO:0000259" key="5">
    <source>
        <dbReference type="PROSITE" id="PS50887"/>
    </source>
</evidence>
<evidence type="ECO:0000256" key="2">
    <source>
        <dbReference type="SAM" id="MobiDB-lite"/>
    </source>
</evidence>
<dbReference type="PROSITE" id="PS50887">
    <property type="entry name" value="GGDEF"/>
    <property type="match status" value="1"/>
</dbReference>
<dbReference type="InterPro" id="IPR052155">
    <property type="entry name" value="Biofilm_reg_signaling"/>
</dbReference>
<dbReference type="EMBL" id="JACGWT010000006">
    <property type="protein sequence ID" value="MBA8796091.1"/>
    <property type="molecule type" value="Genomic_DNA"/>
</dbReference>
<evidence type="ECO:0000313" key="6">
    <source>
        <dbReference type="EMBL" id="MBA8796091.1"/>
    </source>
</evidence>
<proteinExistence type="predicted"/>
<feature type="transmembrane region" description="Helical" evidence="3">
    <location>
        <begin position="41"/>
        <end position="60"/>
    </location>
</feature>
<keyword evidence="3" id="KW-0812">Transmembrane</keyword>
<feature type="transmembrane region" description="Helical" evidence="3">
    <location>
        <begin position="129"/>
        <end position="146"/>
    </location>
</feature>
<dbReference type="Gene3D" id="3.20.20.450">
    <property type="entry name" value="EAL domain"/>
    <property type="match status" value="1"/>
</dbReference>
<evidence type="ECO:0000313" key="7">
    <source>
        <dbReference type="Proteomes" id="UP000523079"/>
    </source>
</evidence>
<dbReference type="PANTHER" id="PTHR44757">
    <property type="entry name" value="DIGUANYLATE CYCLASE DGCP"/>
    <property type="match status" value="1"/>
</dbReference>
<keyword evidence="3" id="KW-0472">Membrane</keyword>
<feature type="domain" description="EAL" evidence="4">
    <location>
        <begin position="533"/>
        <end position="784"/>
    </location>
</feature>
<feature type="region of interest" description="Disordered" evidence="2">
    <location>
        <begin position="1"/>
        <end position="34"/>
    </location>
</feature>
<feature type="coiled-coil region" evidence="1">
    <location>
        <begin position="335"/>
        <end position="362"/>
    </location>
</feature>
<dbReference type="CDD" id="cd01948">
    <property type="entry name" value="EAL"/>
    <property type="match status" value="1"/>
</dbReference>
<evidence type="ECO:0000259" key="4">
    <source>
        <dbReference type="PROSITE" id="PS50883"/>
    </source>
</evidence>
<protein>
    <submittedName>
        <fullName evidence="6">Diguanylate cyclase (GGDEF)-like protein</fullName>
    </submittedName>
</protein>
<keyword evidence="7" id="KW-1185">Reference proteome</keyword>
<dbReference type="Pfam" id="PF00563">
    <property type="entry name" value="EAL"/>
    <property type="match status" value="1"/>
</dbReference>
<feature type="transmembrane region" description="Helical" evidence="3">
    <location>
        <begin position="158"/>
        <end position="177"/>
    </location>
</feature>
<comment type="caution">
    <text evidence="6">The sequence shown here is derived from an EMBL/GenBank/DDBJ whole genome shotgun (WGS) entry which is preliminary data.</text>
</comment>
<dbReference type="FunFam" id="3.30.70.270:FF:000001">
    <property type="entry name" value="Diguanylate cyclase domain protein"/>
    <property type="match status" value="1"/>
</dbReference>
<dbReference type="Gene3D" id="3.30.70.270">
    <property type="match status" value="1"/>
</dbReference>
<feature type="transmembrane region" description="Helical" evidence="3">
    <location>
        <begin position="189"/>
        <end position="212"/>
    </location>
</feature>
<feature type="transmembrane region" description="Helical" evidence="3">
    <location>
        <begin position="291"/>
        <end position="311"/>
    </location>
</feature>
<dbReference type="CDD" id="cd01949">
    <property type="entry name" value="GGDEF"/>
    <property type="match status" value="1"/>
</dbReference>
<feature type="transmembrane region" description="Helical" evidence="3">
    <location>
        <begin position="92"/>
        <end position="109"/>
    </location>
</feature>
<evidence type="ECO:0000256" key="3">
    <source>
        <dbReference type="SAM" id="Phobius"/>
    </source>
</evidence>
<accession>A0A7W3IVL5</accession>
<feature type="domain" description="GGDEF" evidence="5">
    <location>
        <begin position="390"/>
        <end position="524"/>
    </location>
</feature>
<dbReference type="InterPro" id="IPR000160">
    <property type="entry name" value="GGDEF_dom"/>
</dbReference>
<gene>
    <name evidence="6" type="ORF">FHX74_003732</name>
</gene>
<dbReference type="SMART" id="SM00052">
    <property type="entry name" value="EAL"/>
    <property type="match status" value="1"/>
</dbReference>
<keyword evidence="3" id="KW-1133">Transmembrane helix</keyword>
<feature type="transmembrane region" description="Helical" evidence="3">
    <location>
        <begin position="224"/>
        <end position="246"/>
    </location>
</feature>
<dbReference type="Pfam" id="PF00990">
    <property type="entry name" value="GGDEF"/>
    <property type="match status" value="1"/>
</dbReference>
<dbReference type="InterPro" id="IPR029787">
    <property type="entry name" value="Nucleotide_cyclase"/>
</dbReference>
<feature type="region of interest" description="Disordered" evidence="2">
    <location>
        <begin position="781"/>
        <end position="807"/>
    </location>
</feature>